<dbReference type="InterPro" id="IPR001940">
    <property type="entry name" value="Peptidase_S1C"/>
</dbReference>
<evidence type="ECO:0000256" key="2">
    <source>
        <dbReference type="ARBA" id="ARBA00022670"/>
    </source>
</evidence>
<evidence type="ECO:0000313" key="5">
    <source>
        <dbReference type="EMBL" id="CDC72398.1"/>
    </source>
</evidence>
<dbReference type="EMBL" id="CBFW010000107">
    <property type="protein sequence ID" value="CDC72398.1"/>
    <property type="molecule type" value="Genomic_DNA"/>
</dbReference>
<dbReference type="GO" id="GO:0004252">
    <property type="term" value="F:serine-type endopeptidase activity"/>
    <property type="evidence" value="ECO:0007669"/>
    <property type="project" value="InterPro"/>
</dbReference>
<dbReference type="GO" id="GO:0006508">
    <property type="term" value="P:proteolysis"/>
    <property type="evidence" value="ECO:0007669"/>
    <property type="project" value="UniProtKB-KW"/>
</dbReference>
<keyword evidence="2" id="KW-0645">Protease</keyword>
<accession>R6TG54</accession>
<organism evidence="5 6">
    <name type="scientific">Candidatus Colimorpha enterica</name>
    <dbReference type="NCBI Taxonomy" id="3083063"/>
    <lineage>
        <taxon>Bacteria</taxon>
        <taxon>Pseudomonadati</taxon>
        <taxon>Bacteroidota</taxon>
        <taxon>Bacteroidia</taxon>
        <taxon>Bacteroidales</taxon>
        <taxon>Candidatus Colimorpha</taxon>
    </lineage>
</organism>
<dbReference type="PRINTS" id="PR00834">
    <property type="entry name" value="PROTEASES2C"/>
</dbReference>
<keyword evidence="3" id="KW-0378">Hydrolase</keyword>
<evidence type="ECO:0000256" key="3">
    <source>
        <dbReference type="ARBA" id="ARBA00022801"/>
    </source>
</evidence>
<dbReference type="Gene3D" id="2.30.42.10">
    <property type="match status" value="1"/>
</dbReference>
<dbReference type="STRING" id="1263015.BN580_01021"/>
<evidence type="ECO:0000313" key="6">
    <source>
        <dbReference type="Proteomes" id="UP000017938"/>
    </source>
</evidence>
<feature type="domain" description="PDZ" evidence="4">
    <location>
        <begin position="256"/>
        <end position="342"/>
    </location>
</feature>
<gene>
    <name evidence="5" type="ORF">BN580_01021</name>
</gene>
<dbReference type="Pfam" id="PF13180">
    <property type="entry name" value="PDZ_2"/>
    <property type="match status" value="1"/>
</dbReference>
<dbReference type="AlphaFoldDB" id="R6TG54"/>
<comment type="caution">
    <text evidence="5">The sequence shown here is derived from an EMBL/GenBank/DDBJ whole genome shotgun (WGS) entry which is preliminary data.</text>
</comment>
<dbReference type="PANTHER" id="PTHR22939">
    <property type="entry name" value="SERINE PROTEASE FAMILY S1C HTRA-RELATED"/>
    <property type="match status" value="1"/>
</dbReference>
<dbReference type="InterPro" id="IPR001478">
    <property type="entry name" value="PDZ"/>
</dbReference>
<evidence type="ECO:0000259" key="4">
    <source>
        <dbReference type="Pfam" id="PF13180"/>
    </source>
</evidence>
<comment type="similarity">
    <text evidence="1">Belongs to the peptidase S1C family.</text>
</comment>
<dbReference type="SUPFAM" id="SSF50156">
    <property type="entry name" value="PDZ domain-like"/>
    <property type="match status" value="1"/>
</dbReference>
<proteinExistence type="inferred from homology"/>
<evidence type="ECO:0000256" key="1">
    <source>
        <dbReference type="ARBA" id="ARBA00010541"/>
    </source>
</evidence>
<protein>
    <submittedName>
        <fullName evidence="5">Peptidase S1 and S6 chymotrypsin/Hap</fullName>
    </submittedName>
</protein>
<dbReference type="PANTHER" id="PTHR22939:SF129">
    <property type="entry name" value="SERINE PROTEASE HTRA2, MITOCHONDRIAL"/>
    <property type="match status" value="1"/>
</dbReference>
<reference evidence="5" key="1">
    <citation type="submission" date="2012-11" db="EMBL/GenBank/DDBJ databases">
        <title>Dependencies among metagenomic species, viruses, plasmids and units of genetic variation.</title>
        <authorList>
            <person name="Nielsen H.B."/>
            <person name="Almeida M."/>
            <person name="Juncker A.S."/>
            <person name="Rasmussen S."/>
            <person name="Li J."/>
            <person name="Sunagawa S."/>
            <person name="Plichta D."/>
            <person name="Gautier L."/>
            <person name="Le Chatelier E."/>
            <person name="Peletier E."/>
            <person name="Bonde I."/>
            <person name="Nielsen T."/>
            <person name="Manichanh C."/>
            <person name="Arumugam M."/>
            <person name="Batto J."/>
            <person name="Santos M.B.Q.D."/>
            <person name="Blom N."/>
            <person name="Borruel N."/>
            <person name="Burgdorf K.S."/>
            <person name="Boumezbeur F."/>
            <person name="Casellas F."/>
            <person name="Dore J."/>
            <person name="Guarner F."/>
            <person name="Hansen T."/>
            <person name="Hildebrand F."/>
            <person name="Kaas R.S."/>
            <person name="Kennedy S."/>
            <person name="Kristiansen K."/>
            <person name="Kultima J.R."/>
            <person name="Leonard P."/>
            <person name="Levenez F."/>
            <person name="Lund O."/>
            <person name="Moumen B."/>
            <person name="Le Paslier D."/>
            <person name="Pons N."/>
            <person name="Pedersen O."/>
            <person name="Prifti E."/>
            <person name="Qin J."/>
            <person name="Raes J."/>
            <person name="Tap J."/>
            <person name="Tims S."/>
            <person name="Ussery D.W."/>
            <person name="Yamada T."/>
            <person name="MetaHit consortium"/>
            <person name="Renault P."/>
            <person name="Sicheritz-Ponten T."/>
            <person name="Bork P."/>
            <person name="Wang J."/>
            <person name="Brunak S."/>
            <person name="Ehrlich S.D."/>
        </authorList>
    </citation>
    <scope>NUCLEOTIDE SEQUENCE [LARGE SCALE GENOMIC DNA]</scope>
</reference>
<dbReference type="Proteomes" id="UP000017938">
    <property type="component" value="Unassembled WGS sequence"/>
</dbReference>
<dbReference type="Gene3D" id="2.40.10.120">
    <property type="match status" value="1"/>
</dbReference>
<dbReference type="SUPFAM" id="SSF50494">
    <property type="entry name" value="Trypsin-like serine proteases"/>
    <property type="match status" value="1"/>
</dbReference>
<dbReference type="InterPro" id="IPR009003">
    <property type="entry name" value="Peptidase_S1_PA"/>
</dbReference>
<sequence length="356" mass="37559">MAFYYEGNSGTSVPGGIGKGSVIVTYEPKDTGKTDTAGKGDTAYVASKAADTVVEVTTETVTTSDYYGQYITKGAGSGVIISSGESGSYIITCAHVIDGATKVKVSLKDGTQYDAELTASDSQTDIGIIKVNVKGLPCATVADFSKVVVGEGVVAIGNPLGTLGGSVTNGIVSALDRDIIIDGTTYNLLQTNAEINPGNSGGGLFNMDGNLIGIVNAKSSGENVEGLGFAIPIDDAMKVATELIENGYVTGRVKLGFELVNVQSRETLYQYPEITRYFTGYGIYIRKSESEDFRLGDRLVAVNNINIDSFITLKDLLKTLSVGDTVKVTVSRINSDNKSELMTIDLVLKENKPTEK</sequence>
<name>R6TG54_9BACT</name>
<dbReference type="Pfam" id="PF13365">
    <property type="entry name" value="Trypsin_2"/>
    <property type="match status" value="1"/>
</dbReference>
<dbReference type="InterPro" id="IPR036034">
    <property type="entry name" value="PDZ_sf"/>
</dbReference>